<dbReference type="EC" id="2.7.7.2" evidence="2"/>
<evidence type="ECO:0000256" key="2">
    <source>
        <dbReference type="ARBA" id="ARBA00012393"/>
    </source>
</evidence>
<gene>
    <name evidence="12" type="primary">ribF</name>
    <name evidence="12" type="ORF">NCTC10112_00085</name>
</gene>
<dbReference type="KEGG" id="mob:NCTC10112_00085"/>
<dbReference type="Gene3D" id="3.40.50.620">
    <property type="entry name" value="HUPs"/>
    <property type="match status" value="1"/>
</dbReference>
<feature type="domain" description="FAD synthetase" evidence="11">
    <location>
        <begin position="15"/>
        <end position="158"/>
    </location>
</feature>
<dbReference type="EMBL" id="LR214940">
    <property type="protein sequence ID" value="VEU55204.1"/>
    <property type="molecule type" value="Genomic_DNA"/>
</dbReference>
<dbReference type="OrthoDB" id="9803667at2"/>
<comment type="catalytic activity">
    <reaction evidence="10">
        <text>FMN + ATP + H(+) = FAD + diphosphate</text>
        <dbReference type="Rhea" id="RHEA:17237"/>
        <dbReference type="ChEBI" id="CHEBI:15378"/>
        <dbReference type="ChEBI" id="CHEBI:30616"/>
        <dbReference type="ChEBI" id="CHEBI:33019"/>
        <dbReference type="ChEBI" id="CHEBI:57692"/>
        <dbReference type="ChEBI" id="CHEBI:58210"/>
        <dbReference type="EC" id="2.7.7.2"/>
    </reaction>
</comment>
<keyword evidence="8" id="KW-0274">FAD</keyword>
<organism evidence="12 13">
    <name type="scientific">Metamycoplasma orale</name>
    <name type="common">Mycoplasma orale</name>
    <dbReference type="NCBI Taxonomy" id="2121"/>
    <lineage>
        <taxon>Bacteria</taxon>
        <taxon>Bacillati</taxon>
        <taxon>Mycoplasmatota</taxon>
        <taxon>Mycoplasmoidales</taxon>
        <taxon>Metamycoplasmataceae</taxon>
        <taxon>Metamycoplasma</taxon>
    </lineage>
</organism>
<name>A0A448ZVE0_METOS</name>
<evidence type="ECO:0000256" key="5">
    <source>
        <dbReference type="ARBA" id="ARBA00022679"/>
    </source>
</evidence>
<keyword evidence="13" id="KW-1185">Reference proteome</keyword>
<dbReference type="AlphaFoldDB" id="A0A448ZVE0"/>
<evidence type="ECO:0000313" key="13">
    <source>
        <dbReference type="Proteomes" id="UP000290482"/>
    </source>
</evidence>
<evidence type="ECO:0000256" key="9">
    <source>
        <dbReference type="ARBA" id="ARBA00022840"/>
    </source>
</evidence>
<dbReference type="Pfam" id="PF06574">
    <property type="entry name" value="FAD_syn"/>
    <property type="match status" value="1"/>
</dbReference>
<dbReference type="GO" id="GO:0009231">
    <property type="term" value="P:riboflavin biosynthetic process"/>
    <property type="evidence" value="ECO:0007669"/>
    <property type="project" value="InterPro"/>
</dbReference>
<keyword evidence="5 12" id="KW-0808">Transferase</keyword>
<evidence type="ECO:0000256" key="4">
    <source>
        <dbReference type="ARBA" id="ARBA00022643"/>
    </source>
</evidence>
<dbReference type="UniPathway" id="UPA00277">
    <property type="reaction ID" value="UER00407"/>
</dbReference>
<dbReference type="GO" id="GO:0006747">
    <property type="term" value="P:FAD biosynthetic process"/>
    <property type="evidence" value="ECO:0007669"/>
    <property type="project" value="UniProtKB-UniPathway"/>
</dbReference>
<evidence type="ECO:0000256" key="6">
    <source>
        <dbReference type="ARBA" id="ARBA00022695"/>
    </source>
</evidence>
<evidence type="ECO:0000256" key="1">
    <source>
        <dbReference type="ARBA" id="ARBA00004726"/>
    </source>
</evidence>
<proteinExistence type="predicted"/>
<evidence type="ECO:0000256" key="8">
    <source>
        <dbReference type="ARBA" id="ARBA00022827"/>
    </source>
</evidence>
<dbReference type="InterPro" id="IPR014729">
    <property type="entry name" value="Rossmann-like_a/b/a_fold"/>
</dbReference>
<dbReference type="InterPro" id="IPR015864">
    <property type="entry name" value="FAD_synthase"/>
</dbReference>
<dbReference type="SUPFAM" id="SSF52374">
    <property type="entry name" value="Nucleotidylyl transferase"/>
    <property type="match status" value="1"/>
</dbReference>
<keyword evidence="7" id="KW-0547">Nucleotide-binding</keyword>
<evidence type="ECO:0000256" key="10">
    <source>
        <dbReference type="ARBA" id="ARBA00049494"/>
    </source>
</evidence>
<keyword evidence="9" id="KW-0067">ATP-binding</keyword>
<dbReference type="GO" id="GO:0003919">
    <property type="term" value="F:FMN adenylyltransferase activity"/>
    <property type="evidence" value="ECO:0007669"/>
    <property type="project" value="UniProtKB-EC"/>
</dbReference>
<accession>A0A448ZVE0</accession>
<comment type="pathway">
    <text evidence="1">Cofactor biosynthesis; FAD biosynthesis; FAD from FMN: step 1/1.</text>
</comment>
<reference evidence="12 13" key="1">
    <citation type="submission" date="2019-01" db="EMBL/GenBank/DDBJ databases">
        <authorList>
            <consortium name="Pathogen Informatics"/>
        </authorList>
    </citation>
    <scope>NUCLEOTIDE SEQUENCE [LARGE SCALE GENOMIC DNA]</scope>
    <source>
        <strain evidence="12 13">NCTC10112</strain>
    </source>
</reference>
<dbReference type="NCBIfam" id="NF045965">
    <property type="entry name" value="RibF_rel"/>
    <property type="match status" value="1"/>
</dbReference>
<sequence>MKIFDWNLKTNLHINDNLILCLGSFETLHKGHNELFKLAFDYTKTNSNYKSAILLFKNKIKDSKIIDNKAFQLKTRLYTLDALNFDYVFISEYNDEIKNYDANLFINILKNNNVKAVVCGPDYKFGFNKKGDIKLLKKNFEVFVANEKKVNKQKISSTLINQLIEEGNIHLINELLIDNYAFIVNVNEFIFEIPPKLNKLKNGIYIVNAVIKNVEYHGLCLINVTFTDESSYIQDNKLYLFDIDYVPNKYQEIFIEFLDAIRYTSNKAESLINNNDLEIAKKYFEILLEND</sequence>
<evidence type="ECO:0000313" key="12">
    <source>
        <dbReference type="EMBL" id="VEU55204.1"/>
    </source>
</evidence>
<dbReference type="RefSeq" id="WP_022935857.1">
    <property type="nucleotide sequence ID" value="NZ_LR214940.1"/>
</dbReference>
<dbReference type="NCBIfam" id="NF005518">
    <property type="entry name" value="PRK07143.1"/>
    <property type="match status" value="1"/>
</dbReference>
<keyword evidence="6" id="KW-0548">Nucleotidyltransferase</keyword>
<dbReference type="GO" id="GO:0016301">
    <property type="term" value="F:kinase activity"/>
    <property type="evidence" value="ECO:0007669"/>
    <property type="project" value="UniProtKB-KW"/>
</dbReference>
<keyword evidence="12" id="KW-0418">Kinase</keyword>
<keyword evidence="4" id="KW-0288">FMN</keyword>
<evidence type="ECO:0000259" key="11">
    <source>
        <dbReference type="Pfam" id="PF06574"/>
    </source>
</evidence>
<keyword evidence="3" id="KW-0285">Flavoprotein</keyword>
<dbReference type="GO" id="GO:0005524">
    <property type="term" value="F:ATP binding"/>
    <property type="evidence" value="ECO:0007669"/>
    <property type="project" value="UniProtKB-KW"/>
</dbReference>
<protein>
    <recommendedName>
        <fullName evidence="2">FAD synthase</fullName>
        <ecNumber evidence="2">2.7.7.2</ecNumber>
    </recommendedName>
</protein>
<evidence type="ECO:0000256" key="7">
    <source>
        <dbReference type="ARBA" id="ARBA00022741"/>
    </source>
</evidence>
<evidence type="ECO:0000256" key="3">
    <source>
        <dbReference type="ARBA" id="ARBA00022630"/>
    </source>
</evidence>
<dbReference type="Proteomes" id="UP000290482">
    <property type="component" value="Chromosome"/>
</dbReference>